<evidence type="ECO:0000256" key="1">
    <source>
        <dbReference type="ARBA" id="ARBA00010923"/>
    </source>
</evidence>
<dbReference type="EMBL" id="JAJKFT010000002">
    <property type="protein sequence ID" value="MCC9627123.1"/>
    <property type="molecule type" value="Genomic_DNA"/>
</dbReference>
<evidence type="ECO:0000313" key="6">
    <source>
        <dbReference type="EMBL" id="MCC9627123.1"/>
    </source>
</evidence>
<dbReference type="Proteomes" id="UP001139103">
    <property type="component" value="Unassembled WGS sequence"/>
</dbReference>
<keyword evidence="3" id="KW-0238">DNA-binding</keyword>
<dbReference type="GO" id="GO:0004519">
    <property type="term" value="F:endonuclease activity"/>
    <property type="evidence" value="ECO:0007669"/>
    <property type="project" value="UniProtKB-KW"/>
</dbReference>
<proteinExistence type="inferred from homology"/>
<evidence type="ECO:0000313" key="7">
    <source>
        <dbReference type="Proteomes" id="UP001139103"/>
    </source>
</evidence>
<reference evidence="6" key="1">
    <citation type="submission" date="2021-11" db="EMBL/GenBank/DDBJ databases">
        <title>Genome sequence.</title>
        <authorList>
            <person name="Sun Q."/>
        </authorList>
    </citation>
    <scope>NUCLEOTIDE SEQUENCE</scope>
    <source>
        <strain evidence="6">JC732</strain>
    </source>
</reference>
<accession>A0A9X1MHC3</accession>
<sequence length="281" mass="31189">MSRWKIPATWKWTTAEKIADIVAGGTPPSKDPTNFARNGISWITPADLTGYVHAYIGRGKRCLSEKGLAASSARVLPVGTVLFTSRAPIGYCAIAENPIATNQGFKNLVLKNDIQPEYVRHYLLASKAYAESISSGTTFKELSSTRMKNFDIPVAPTGEQRRIVEKIDALQDRSRKAREALSEVGPLLEQFRQSLLAAAFRGDLTADWRAQNPNVEPASELLKRIRKERRQKWEEAELAKYEAKGKQPPKGWQEKYKEPDPVDESELPELPAGSLALGIAV</sequence>
<dbReference type="InterPro" id="IPR051212">
    <property type="entry name" value="Type-I_RE_S_subunit"/>
</dbReference>
<dbReference type="GO" id="GO:0009307">
    <property type="term" value="P:DNA restriction-modification system"/>
    <property type="evidence" value="ECO:0007669"/>
    <property type="project" value="UniProtKB-KW"/>
</dbReference>
<dbReference type="PANTHER" id="PTHR43140:SF1">
    <property type="entry name" value="TYPE I RESTRICTION ENZYME ECOKI SPECIFICITY SUBUNIT"/>
    <property type="match status" value="1"/>
</dbReference>
<comment type="caution">
    <text evidence="6">The sequence shown here is derived from an EMBL/GenBank/DDBJ whole genome shotgun (WGS) entry which is preliminary data.</text>
</comment>
<dbReference type="Gene3D" id="3.90.220.20">
    <property type="entry name" value="DNA methylase specificity domains"/>
    <property type="match status" value="1"/>
</dbReference>
<name>A0A9X1MHC3_9BACT</name>
<dbReference type="SUPFAM" id="SSF116734">
    <property type="entry name" value="DNA methylase specificity domain"/>
    <property type="match status" value="1"/>
</dbReference>
<keyword evidence="7" id="KW-1185">Reference proteome</keyword>
<dbReference type="GO" id="GO:0003677">
    <property type="term" value="F:DNA binding"/>
    <property type="evidence" value="ECO:0007669"/>
    <property type="project" value="UniProtKB-KW"/>
</dbReference>
<protein>
    <submittedName>
        <fullName evidence="6">Restriction endonuclease subunit S</fullName>
        <ecNumber evidence="6">3.1.21.-</ecNumber>
    </submittedName>
</protein>
<dbReference type="GO" id="GO:0016787">
    <property type="term" value="F:hydrolase activity"/>
    <property type="evidence" value="ECO:0007669"/>
    <property type="project" value="UniProtKB-KW"/>
</dbReference>
<dbReference type="RefSeq" id="WP_230214948.1">
    <property type="nucleotide sequence ID" value="NZ_JAJKFT010000002.1"/>
</dbReference>
<evidence type="ECO:0000259" key="5">
    <source>
        <dbReference type="Pfam" id="PF01420"/>
    </source>
</evidence>
<keyword evidence="6" id="KW-0540">Nuclease</keyword>
<evidence type="ECO:0000256" key="2">
    <source>
        <dbReference type="ARBA" id="ARBA00022747"/>
    </source>
</evidence>
<dbReference type="InterPro" id="IPR000055">
    <property type="entry name" value="Restrct_endonuc_typeI_TRD"/>
</dbReference>
<dbReference type="InterPro" id="IPR044946">
    <property type="entry name" value="Restrct_endonuc_typeI_TRD_sf"/>
</dbReference>
<keyword evidence="6" id="KW-0378">Hydrolase</keyword>
<dbReference type="PANTHER" id="PTHR43140">
    <property type="entry name" value="TYPE-1 RESTRICTION ENZYME ECOKI SPECIFICITY PROTEIN"/>
    <property type="match status" value="1"/>
</dbReference>
<evidence type="ECO:0000256" key="3">
    <source>
        <dbReference type="ARBA" id="ARBA00023125"/>
    </source>
</evidence>
<dbReference type="Pfam" id="PF01420">
    <property type="entry name" value="Methylase_S"/>
    <property type="match status" value="1"/>
</dbReference>
<dbReference type="EC" id="3.1.21.-" evidence="6"/>
<comment type="similarity">
    <text evidence="1">Belongs to the type-I restriction system S methylase family.</text>
</comment>
<keyword evidence="6" id="KW-0255">Endonuclease</keyword>
<feature type="region of interest" description="Disordered" evidence="4">
    <location>
        <begin position="239"/>
        <end position="269"/>
    </location>
</feature>
<feature type="domain" description="Type I restriction modification DNA specificity" evidence="5">
    <location>
        <begin position="9"/>
        <end position="172"/>
    </location>
</feature>
<organism evidence="6 7">
    <name type="scientific">Blastopirellula sediminis</name>
    <dbReference type="NCBI Taxonomy" id="2894196"/>
    <lineage>
        <taxon>Bacteria</taxon>
        <taxon>Pseudomonadati</taxon>
        <taxon>Planctomycetota</taxon>
        <taxon>Planctomycetia</taxon>
        <taxon>Pirellulales</taxon>
        <taxon>Pirellulaceae</taxon>
        <taxon>Blastopirellula</taxon>
    </lineage>
</organism>
<evidence type="ECO:0000256" key="4">
    <source>
        <dbReference type="SAM" id="MobiDB-lite"/>
    </source>
</evidence>
<dbReference type="CDD" id="cd17273">
    <property type="entry name" value="RMtype1_S_EcoJA69PI-TRD1-CR1_like"/>
    <property type="match status" value="1"/>
</dbReference>
<dbReference type="AlphaFoldDB" id="A0A9X1MHC3"/>
<keyword evidence="2" id="KW-0680">Restriction system</keyword>
<gene>
    <name evidence="6" type="ORF">LOC68_01770</name>
</gene>